<proteinExistence type="predicted"/>
<dbReference type="SUPFAM" id="SSF144010">
    <property type="entry name" value="CofE-like"/>
    <property type="match status" value="1"/>
</dbReference>
<evidence type="ECO:0000313" key="3">
    <source>
        <dbReference type="Proteomes" id="UP000032408"/>
    </source>
</evidence>
<dbReference type="HOGENOM" id="CLU_051152_1_0_2"/>
<dbReference type="AlphaFoldDB" id="A0A0D5C3R0"/>
<gene>
    <name evidence="2" type="ORF">NADRNF5_1756</name>
</gene>
<reference evidence="2 3" key="2">
    <citation type="journal article" date="2016" name="ISME J.">
        <title>Physiological and genomic characterization of two novel marine thaumarchaeal strains indicates niche differentiation.</title>
        <authorList>
            <person name="Bayer B."/>
            <person name="Vojvoda J."/>
            <person name="Offre P."/>
            <person name="Alves R.J."/>
            <person name="Elisabeth N.H."/>
            <person name="Garcia J.A."/>
            <person name="Volland J.M."/>
            <person name="Srivastava A."/>
            <person name="Schleper C."/>
            <person name="Herndl G.J."/>
        </authorList>
    </citation>
    <scope>NUCLEOTIDE SEQUENCE [LARGE SCALE GENOMIC DNA]</scope>
    <source>
        <strain evidence="2 3">NF5</strain>
    </source>
</reference>
<dbReference type="GO" id="GO:0052618">
    <property type="term" value="F:coenzyme F420-0:L-glutamate ligase activity"/>
    <property type="evidence" value="ECO:0007669"/>
    <property type="project" value="TreeGrafter"/>
</dbReference>
<dbReference type="PANTHER" id="PTHR47917">
    <property type="match status" value="1"/>
</dbReference>
<reference evidence="3" key="1">
    <citation type="submission" date="2015-03" db="EMBL/GenBank/DDBJ databases">
        <title>Characterization of two novel Thaumarchaeota isolated from the Northern Adriatic Sea.</title>
        <authorList>
            <person name="Bayer B."/>
            <person name="Vojvoda J."/>
            <person name="Offre P."/>
            <person name="Srivastava A."/>
            <person name="Elisabeth N."/>
            <person name="Garcia J.A.L."/>
            <person name="Schleper C."/>
            <person name="Herndl G.J."/>
        </authorList>
    </citation>
    <scope>NUCLEOTIDE SEQUENCE [LARGE SCALE GENOMIC DNA]</scope>
    <source>
        <strain evidence="3">NF5</strain>
    </source>
</reference>
<dbReference type="EMBL" id="CP011070">
    <property type="protein sequence ID" value="AJW71434.1"/>
    <property type="molecule type" value="Genomic_DNA"/>
</dbReference>
<evidence type="ECO:0000259" key="1">
    <source>
        <dbReference type="Pfam" id="PF01996"/>
    </source>
</evidence>
<dbReference type="Gene3D" id="3.30.1330.100">
    <property type="entry name" value="CofE-like"/>
    <property type="match status" value="1"/>
</dbReference>
<dbReference type="STRING" id="1580092.NADRNF5_1756"/>
<dbReference type="Gene3D" id="3.90.1660.10">
    <property type="entry name" value="CofE-like domain"/>
    <property type="match status" value="1"/>
</dbReference>
<organism evidence="2 3">
    <name type="scientific">Nitrosopumilus adriaticus</name>
    <dbReference type="NCBI Taxonomy" id="1580092"/>
    <lineage>
        <taxon>Archaea</taxon>
        <taxon>Nitrososphaerota</taxon>
        <taxon>Nitrososphaeria</taxon>
        <taxon>Nitrosopumilales</taxon>
        <taxon>Nitrosopumilaceae</taxon>
        <taxon>Nitrosopumilus</taxon>
    </lineage>
</organism>
<sequence>MNYLENSRNILFITIKKKHCFRYIVELTVLPLLAERRQDRFDVFEALLETLEKNDVKLQEGDVLVISTKYISNSQGRIVDLSKIKTSQEGLEISKKYQLKPEIAEIIIRESDKIFGGIGGFVITSADNIMAPNAGIDKSNAKKGKAILYPQNPYLISEQIRRKIFLKMSIHVGVILVDSRLMPARIGTSGVAVACAGIEPVLDMRAKKDLDGNPLKVTFQAVVDNIATIANYKMGEGGESKPFAIVRNSEAKLTDRKINPSEMAISPDQCVYVRGLANAP</sequence>
<accession>A0A0D5C3R0</accession>
<dbReference type="Pfam" id="PF01996">
    <property type="entry name" value="F420_ligase"/>
    <property type="match status" value="1"/>
</dbReference>
<dbReference type="InterPro" id="IPR002847">
    <property type="entry name" value="F420-0_gamma-glut_ligase-dom"/>
</dbReference>
<keyword evidence="2" id="KW-0436">Ligase</keyword>
<dbReference type="PANTHER" id="PTHR47917:SF2">
    <property type="entry name" value="COENZYME F420:L-GLUTAMATE LIGASE-LIKE DOMAIN-CONTAINING PROTEIN"/>
    <property type="match status" value="1"/>
</dbReference>
<protein>
    <submittedName>
        <fullName evidence="2">Putative gamma-glutamyl ligase</fullName>
    </submittedName>
</protein>
<dbReference type="Proteomes" id="UP000032408">
    <property type="component" value="Chromosome"/>
</dbReference>
<dbReference type="FunFam" id="3.90.1660.10:FF:000003">
    <property type="entry name" value="Coenzyme F420:L-glutamate ligase"/>
    <property type="match status" value="1"/>
</dbReference>
<dbReference type="KEGG" id="nin:NADRNF5_1756"/>
<name>A0A0D5C3R0_9ARCH</name>
<feature type="domain" description="Coenzyme F420:L-glutamate ligase-like" evidence="1">
    <location>
        <begin position="42"/>
        <end position="248"/>
    </location>
</feature>
<evidence type="ECO:0000313" key="2">
    <source>
        <dbReference type="EMBL" id="AJW71434.1"/>
    </source>
</evidence>
<keyword evidence="3" id="KW-1185">Reference proteome</keyword>